<keyword evidence="4" id="KW-0032">Aminotransferase</keyword>
<dbReference type="PANTHER" id="PTHR43713">
    <property type="entry name" value="GLUTAMATE-1-SEMIALDEHYDE 2,1-AMINOMUTASE"/>
    <property type="match status" value="1"/>
</dbReference>
<dbReference type="Gene3D" id="3.90.1150.10">
    <property type="entry name" value="Aspartate Aminotransferase, domain 1"/>
    <property type="match status" value="1"/>
</dbReference>
<evidence type="ECO:0000256" key="1">
    <source>
        <dbReference type="ARBA" id="ARBA00001933"/>
    </source>
</evidence>
<protein>
    <submittedName>
        <fullName evidence="4">Aminotransferase class III-fold pyridoxal phosphate-dependent enzyme</fullName>
    </submittedName>
</protein>
<dbReference type="RefSeq" id="WP_249697652.1">
    <property type="nucleotide sequence ID" value="NZ_JAMFLX010000002.1"/>
</dbReference>
<evidence type="ECO:0000256" key="3">
    <source>
        <dbReference type="RuleBase" id="RU003560"/>
    </source>
</evidence>
<comment type="caution">
    <text evidence="4">The sequence shown here is derived from an EMBL/GenBank/DDBJ whole genome shotgun (WGS) entry which is preliminary data.</text>
</comment>
<reference evidence="4 5" key="1">
    <citation type="submission" date="2022-05" db="EMBL/GenBank/DDBJ databases">
        <authorList>
            <person name="Park J.-S."/>
        </authorList>
    </citation>
    <scope>NUCLEOTIDE SEQUENCE [LARGE SCALE GENOMIC DNA]</scope>
    <source>
        <strain evidence="4 5">2012CJ34-2</strain>
    </source>
</reference>
<dbReference type="SUPFAM" id="SSF53383">
    <property type="entry name" value="PLP-dependent transferases"/>
    <property type="match status" value="1"/>
</dbReference>
<dbReference type="Proteomes" id="UP001203338">
    <property type="component" value="Unassembled WGS sequence"/>
</dbReference>
<dbReference type="InterPro" id="IPR005814">
    <property type="entry name" value="Aminotrans_3"/>
</dbReference>
<dbReference type="EMBL" id="JAMFLX010000002">
    <property type="protein sequence ID" value="MCL6268822.1"/>
    <property type="molecule type" value="Genomic_DNA"/>
</dbReference>
<keyword evidence="2 3" id="KW-0663">Pyridoxal phosphate</keyword>
<keyword evidence="4" id="KW-0808">Transferase</keyword>
<dbReference type="InterPro" id="IPR015424">
    <property type="entry name" value="PyrdxlP-dep_Trfase"/>
</dbReference>
<comment type="similarity">
    <text evidence="3">Belongs to the class-III pyridoxal-phosphate-dependent aminotransferase family.</text>
</comment>
<gene>
    <name evidence="4" type="ORF">M3P05_02510</name>
</gene>
<evidence type="ECO:0000313" key="5">
    <source>
        <dbReference type="Proteomes" id="UP001203338"/>
    </source>
</evidence>
<evidence type="ECO:0000313" key="4">
    <source>
        <dbReference type="EMBL" id="MCL6268822.1"/>
    </source>
</evidence>
<dbReference type="InterPro" id="IPR015422">
    <property type="entry name" value="PyrdxlP-dep_Trfase_small"/>
</dbReference>
<dbReference type="PIRSF" id="PIRSF000521">
    <property type="entry name" value="Transaminase_4ab_Lys_Orn"/>
    <property type="match status" value="1"/>
</dbReference>
<proteinExistence type="inferred from homology"/>
<dbReference type="InterPro" id="IPR015421">
    <property type="entry name" value="PyrdxlP-dep_Trfase_major"/>
</dbReference>
<evidence type="ECO:0000256" key="2">
    <source>
        <dbReference type="ARBA" id="ARBA00022898"/>
    </source>
</evidence>
<organism evidence="4 5">
    <name type="scientific">Parendozoicomonas callyspongiae</name>
    <dbReference type="NCBI Taxonomy" id="2942213"/>
    <lineage>
        <taxon>Bacteria</taxon>
        <taxon>Pseudomonadati</taxon>
        <taxon>Pseudomonadota</taxon>
        <taxon>Gammaproteobacteria</taxon>
        <taxon>Oceanospirillales</taxon>
        <taxon>Endozoicomonadaceae</taxon>
        <taxon>Parendozoicomonas</taxon>
    </lineage>
</organism>
<comment type="cofactor">
    <cofactor evidence="1">
        <name>pyridoxal 5'-phosphate</name>
        <dbReference type="ChEBI" id="CHEBI:597326"/>
    </cofactor>
</comment>
<keyword evidence="5" id="KW-1185">Reference proteome</keyword>
<dbReference type="Gene3D" id="3.40.640.10">
    <property type="entry name" value="Type I PLP-dependent aspartate aminotransferase-like (Major domain)"/>
    <property type="match status" value="1"/>
</dbReference>
<sequence>MTNLNPIYNSEELLARAKKVIPNGVYGHQNVAMMNPGVPQFFQKAEGCRLWDVTGKEYIDYLCGYGTNMLGYNYPLVEEAVNQQRKDCDCMTGPSPKMVELAELLVNTVTHCDWAFFAKNGTDATTICVTTARAATRKKKVLAAKVAYHGADPWCTPIPAGVTPEDRAHMIYYKYNDIASFDKAVEQAGDDLAGVIVSAFKHDVFMDQEIPTREFAQHVRKVCDDTGAAMILDEVRAGFRVSLDVSWAKFVGVQPDLSAWCKAIANGHPISFVLGCEKFKTAASQIYSTGSYWFAASPMAAAITTIKEIQRLNLPVMLEKNGMMLRQGLDELAGKYGYELKQTGPAAIPMLLFNKDAIRKKGNFFCTEMLKNGVYFHPWHNMFLSAAHTEDVIVQTLQAADESFAAMQKAGV</sequence>
<name>A0ABT0PDJ8_9GAMM</name>
<dbReference type="GO" id="GO:0008483">
    <property type="term" value="F:transaminase activity"/>
    <property type="evidence" value="ECO:0007669"/>
    <property type="project" value="UniProtKB-KW"/>
</dbReference>
<accession>A0ABT0PDJ8</accession>
<dbReference type="PANTHER" id="PTHR43713:SF3">
    <property type="entry name" value="GLUTAMATE-1-SEMIALDEHYDE 2,1-AMINOMUTASE 1, CHLOROPLASTIC-RELATED"/>
    <property type="match status" value="1"/>
</dbReference>
<dbReference type="Pfam" id="PF00202">
    <property type="entry name" value="Aminotran_3"/>
    <property type="match status" value="1"/>
</dbReference>